<name>A0A0P0F2S5_AZOBR</name>
<protein>
    <recommendedName>
        <fullName evidence="6">Transposase</fullName>
    </recommendedName>
</protein>
<dbReference type="KEGG" id="abf:AMK58_18995"/>
<evidence type="ECO:0000313" key="3">
    <source>
        <dbReference type="EMBL" id="QCO10991.1"/>
    </source>
</evidence>
<reference evidence="2 5" key="2">
    <citation type="submission" date="2023-11" db="EMBL/GenBank/DDBJ databases">
        <title>MicrobeMod: A computational toolkit for identifying prokaryotic methylation and restriction-modification with nanopore sequencing.</title>
        <authorList>
            <person name="Crits-Christoph A."/>
            <person name="Kang S.C."/>
            <person name="Lee H."/>
            <person name="Ostrov N."/>
        </authorList>
    </citation>
    <scope>NUCLEOTIDE SEQUENCE [LARGE SCALE GENOMIC DNA]</scope>
    <source>
        <strain evidence="2 5">ATCC 29145</strain>
    </source>
</reference>
<dbReference type="EMBL" id="JAWXYC010000003">
    <property type="protein sequence ID" value="MDX5952297.1"/>
    <property type="molecule type" value="Genomic_DNA"/>
</dbReference>
<feature type="region of interest" description="Disordered" evidence="1">
    <location>
        <begin position="54"/>
        <end position="77"/>
    </location>
</feature>
<keyword evidence="3" id="KW-0614">Plasmid</keyword>
<evidence type="ECO:0008006" key="6">
    <source>
        <dbReference type="Google" id="ProtNLM"/>
    </source>
</evidence>
<gene>
    <name evidence="3" type="ORF">D3868_18315</name>
    <name evidence="2" type="ORF">SIM66_13975</name>
</gene>
<evidence type="ECO:0000313" key="2">
    <source>
        <dbReference type="EMBL" id="MDX5952297.1"/>
    </source>
</evidence>
<evidence type="ECO:0000313" key="4">
    <source>
        <dbReference type="Proteomes" id="UP000298774"/>
    </source>
</evidence>
<evidence type="ECO:0000313" key="5">
    <source>
        <dbReference type="Proteomes" id="UP001277471"/>
    </source>
</evidence>
<geneLocation type="plasmid" evidence="3 4">
    <name>p1</name>
</geneLocation>
<dbReference type="RefSeq" id="WP_035678791.1">
    <property type="nucleotide sequence ID" value="NZ_CP012915.1"/>
</dbReference>
<feature type="compositionally biased region" description="Basic residues" evidence="1">
    <location>
        <begin position="60"/>
        <end position="69"/>
    </location>
</feature>
<dbReference type="EMBL" id="CP032340">
    <property type="protein sequence ID" value="QCO10991.1"/>
    <property type="molecule type" value="Genomic_DNA"/>
</dbReference>
<sequence length="77" mass="8840">MSLSRRCAETLIDLVEIKLSCLEITDREDLREKELLLRCVQELKAEVRGENGTTAAFAAPKRRGRRPKHLQLQDLHA</sequence>
<organism evidence="3 4">
    <name type="scientific">Azospirillum brasilense</name>
    <dbReference type="NCBI Taxonomy" id="192"/>
    <lineage>
        <taxon>Bacteria</taxon>
        <taxon>Pseudomonadati</taxon>
        <taxon>Pseudomonadota</taxon>
        <taxon>Alphaproteobacteria</taxon>
        <taxon>Rhodospirillales</taxon>
        <taxon>Azospirillaceae</taxon>
        <taxon>Azospirillum</taxon>
    </lineage>
</organism>
<keyword evidence="5" id="KW-1185">Reference proteome</keyword>
<dbReference type="GeneID" id="56451181"/>
<dbReference type="Proteomes" id="UP000298774">
    <property type="component" value="Plasmid p1"/>
</dbReference>
<evidence type="ECO:0000256" key="1">
    <source>
        <dbReference type="SAM" id="MobiDB-lite"/>
    </source>
</evidence>
<dbReference type="AlphaFoldDB" id="A0A0P0F2S5"/>
<dbReference type="Proteomes" id="UP001277471">
    <property type="component" value="Unassembled WGS sequence"/>
</dbReference>
<reference evidence="3 4" key="1">
    <citation type="submission" date="2018-09" db="EMBL/GenBank/DDBJ databases">
        <title>Whole genome based analysis of evolution and adaptive divergence in Indian and Brazilian strains of Azospirillum brasilense.</title>
        <authorList>
            <person name="Singh C."/>
            <person name="Tripathi A.K."/>
        </authorList>
    </citation>
    <scope>NUCLEOTIDE SEQUENCE [LARGE SCALE GENOMIC DNA]</scope>
    <source>
        <strain evidence="3 4">MTCC4038</strain>
        <plasmid evidence="3 4">p1</plasmid>
    </source>
</reference>
<accession>A0A0P0F2S5</accession>
<proteinExistence type="predicted"/>